<comment type="subcellular location">
    <subcellularLocation>
        <location evidence="1">Membrane</location>
        <topology evidence="1">Multi-pass membrane protein</topology>
    </subcellularLocation>
</comment>
<keyword evidence="4 6" id="KW-0472">Membrane</keyword>
<feature type="transmembrane region" description="Helical" evidence="6">
    <location>
        <begin position="275"/>
        <end position="298"/>
    </location>
</feature>
<evidence type="ECO:0000256" key="5">
    <source>
        <dbReference type="SAM" id="MobiDB-lite"/>
    </source>
</evidence>
<reference evidence="7" key="1">
    <citation type="submission" date="2023-03" db="EMBL/GenBank/DDBJ databases">
        <title>Massive genome expansion in bonnet fungi (Mycena s.s.) driven by repeated elements and novel gene families across ecological guilds.</title>
        <authorList>
            <consortium name="Lawrence Berkeley National Laboratory"/>
            <person name="Harder C.B."/>
            <person name="Miyauchi S."/>
            <person name="Viragh M."/>
            <person name="Kuo A."/>
            <person name="Thoen E."/>
            <person name="Andreopoulos B."/>
            <person name="Lu D."/>
            <person name="Skrede I."/>
            <person name="Drula E."/>
            <person name="Henrissat B."/>
            <person name="Morin E."/>
            <person name="Kohler A."/>
            <person name="Barry K."/>
            <person name="LaButti K."/>
            <person name="Morin E."/>
            <person name="Salamov A."/>
            <person name="Lipzen A."/>
            <person name="Mereny Z."/>
            <person name="Hegedus B."/>
            <person name="Baldrian P."/>
            <person name="Stursova M."/>
            <person name="Weitz H."/>
            <person name="Taylor A."/>
            <person name="Grigoriev I.V."/>
            <person name="Nagy L.G."/>
            <person name="Martin F."/>
            <person name="Kauserud H."/>
        </authorList>
    </citation>
    <scope>NUCLEOTIDE SEQUENCE</scope>
    <source>
        <strain evidence="7">CBHHK002</strain>
    </source>
</reference>
<feature type="transmembrane region" description="Helical" evidence="6">
    <location>
        <begin position="206"/>
        <end position="226"/>
    </location>
</feature>
<evidence type="ECO:0000313" key="8">
    <source>
        <dbReference type="Proteomes" id="UP001218218"/>
    </source>
</evidence>
<evidence type="ECO:0000256" key="2">
    <source>
        <dbReference type="ARBA" id="ARBA00022692"/>
    </source>
</evidence>
<dbReference type="Proteomes" id="UP001218218">
    <property type="component" value="Unassembled WGS sequence"/>
</dbReference>
<accession>A0AAD6Z819</accession>
<feature type="transmembrane region" description="Helical" evidence="6">
    <location>
        <begin position="117"/>
        <end position="136"/>
    </location>
</feature>
<dbReference type="GO" id="GO:0022857">
    <property type="term" value="F:transmembrane transporter activity"/>
    <property type="evidence" value="ECO:0007669"/>
    <property type="project" value="TreeGrafter"/>
</dbReference>
<keyword evidence="3 6" id="KW-1133">Transmembrane helix</keyword>
<evidence type="ECO:0000256" key="1">
    <source>
        <dbReference type="ARBA" id="ARBA00004141"/>
    </source>
</evidence>
<dbReference type="PANTHER" id="PTHR23501">
    <property type="entry name" value="MAJOR FACILITATOR SUPERFAMILY"/>
    <property type="match status" value="1"/>
</dbReference>
<comment type="caution">
    <text evidence="7">The sequence shown here is derived from an EMBL/GenBank/DDBJ whole genome shotgun (WGS) entry which is preliminary data.</text>
</comment>
<keyword evidence="8" id="KW-1185">Reference proteome</keyword>
<gene>
    <name evidence="7" type="ORF">DFH08DRAFT_1087724</name>
</gene>
<feature type="transmembrane region" description="Helical" evidence="6">
    <location>
        <begin position="142"/>
        <end position="159"/>
    </location>
</feature>
<name>A0AAD6Z819_9AGAR</name>
<evidence type="ECO:0000256" key="6">
    <source>
        <dbReference type="SAM" id="Phobius"/>
    </source>
</evidence>
<dbReference type="PANTHER" id="PTHR23501:SF102">
    <property type="entry name" value="DRUG TRANSPORTER, PUTATIVE (AFU_ORTHOLOGUE AFUA_3G08530)-RELATED"/>
    <property type="match status" value="1"/>
</dbReference>
<evidence type="ECO:0000313" key="7">
    <source>
        <dbReference type="EMBL" id="KAJ7311645.1"/>
    </source>
</evidence>
<dbReference type="GO" id="GO:0005886">
    <property type="term" value="C:plasma membrane"/>
    <property type="evidence" value="ECO:0007669"/>
    <property type="project" value="TreeGrafter"/>
</dbReference>
<protein>
    <submittedName>
        <fullName evidence="7">Uncharacterized protein</fullName>
    </submittedName>
</protein>
<dbReference type="AlphaFoldDB" id="A0AAD6Z819"/>
<organism evidence="7 8">
    <name type="scientific">Mycena albidolilacea</name>
    <dbReference type="NCBI Taxonomy" id="1033008"/>
    <lineage>
        <taxon>Eukaryota</taxon>
        <taxon>Fungi</taxon>
        <taxon>Dikarya</taxon>
        <taxon>Basidiomycota</taxon>
        <taxon>Agaricomycotina</taxon>
        <taxon>Agaricomycetes</taxon>
        <taxon>Agaricomycetidae</taxon>
        <taxon>Agaricales</taxon>
        <taxon>Marasmiineae</taxon>
        <taxon>Mycenaceae</taxon>
        <taxon>Mycena</taxon>
    </lineage>
</organism>
<feature type="transmembrane region" description="Helical" evidence="6">
    <location>
        <begin position="180"/>
        <end position="200"/>
    </location>
</feature>
<proteinExistence type="predicted"/>
<keyword evidence="2 6" id="KW-0812">Transmembrane</keyword>
<evidence type="ECO:0000256" key="3">
    <source>
        <dbReference type="ARBA" id="ARBA00022989"/>
    </source>
</evidence>
<sequence>MCDANASYSVEPRERAVPTEVAEQFAKEEEVCLFLLVLPKAEHGADDVLRRCHRERVLSRASGDGMERRVVRVPAGGGTISDPETTLPTGTIAGLLVFFSLNLNLHHGKTLREYAREFDFIELFLFVGGVCLRFEFGDKPATIALLVAGGVALVFGVFFENWTERSPIIPPRLFKTRTTGLIFVTAFFHALAYFAAVFYLPLYFQILGASATKSGLLIMLFLLALLCRIGGQRIYGCYDEKLQANNVDYLCCYGSRIRIDDHARREDPHCSPNHLTLIVGLGFGGLFVPPLIGLQAAMLVKDMATSSTIFGLFRSLGCLRWAGDMAWGNTPREPTVISGLTRDLSGAARADSARQIQSIEPESLRQQAPHAYTKGVSTVWLVNTPIISVGFVAALFLKKDSLKRKIIRTGKKGAEVVVPDDAEKGEASAEDAPPSLPT</sequence>
<feature type="transmembrane region" description="Helical" evidence="6">
    <location>
        <begin position="87"/>
        <end position="105"/>
    </location>
</feature>
<dbReference type="SUPFAM" id="SSF103473">
    <property type="entry name" value="MFS general substrate transporter"/>
    <property type="match status" value="1"/>
</dbReference>
<dbReference type="InterPro" id="IPR036259">
    <property type="entry name" value="MFS_trans_sf"/>
</dbReference>
<evidence type="ECO:0000256" key="4">
    <source>
        <dbReference type="ARBA" id="ARBA00023136"/>
    </source>
</evidence>
<dbReference type="EMBL" id="JARIHO010000074">
    <property type="protein sequence ID" value="KAJ7311645.1"/>
    <property type="molecule type" value="Genomic_DNA"/>
</dbReference>
<feature type="transmembrane region" description="Helical" evidence="6">
    <location>
        <begin position="379"/>
        <end position="397"/>
    </location>
</feature>
<feature type="region of interest" description="Disordered" evidence="5">
    <location>
        <begin position="418"/>
        <end position="438"/>
    </location>
</feature>